<dbReference type="Pfam" id="PF25917">
    <property type="entry name" value="BSH_RND"/>
    <property type="match status" value="1"/>
</dbReference>
<dbReference type="Gene3D" id="2.40.50.100">
    <property type="match status" value="1"/>
</dbReference>
<keyword evidence="2" id="KW-0732">Signal</keyword>
<comment type="caution">
    <text evidence="4">The sequence shown here is derived from an EMBL/GenBank/DDBJ whole genome shotgun (WGS) entry which is preliminary data.</text>
</comment>
<protein>
    <submittedName>
        <fullName evidence="4">RND family efflux transporter MFP subunit</fullName>
    </submittedName>
</protein>
<feature type="chain" id="PRO_5046115328" evidence="2">
    <location>
        <begin position="20"/>
        <end position="248"/>
    </location>
</feature>
<feature type="domain" description="Multidrug resistance protein MdtA-like barrel-sandwich hybrid" evidence="3">
    <location>
        <begin position="46"/>
        <end position="166"/>
    </location>
</feature>
<dbReference type="InterPro" id="IPR006143">
    <property type="entry name" value="RND_pump_MFP"/>
</dbReference>
<dbReference type="EMBL" id="JAGINP010000004">
    <property type="protein sequence ID" value="MBP2291767.1"/>
    <property type="molecule type" value="Genomic_DNA"/>
</dbReference>
<evidence type="ECO:0000256" key="1">
    <source>
        <dbReference type="ARBA" id="ARBA00009477"/>
    </source>
</evidence>
<gene>
    <name evidence="4" type="ORF">J2851_001516</name>
</gene>
<accession>A0ABS4SGS5</accession>
<name>A0ABS4SGS5_9PROT</name>
<reference evidence="4 5" key="1">
    <citation type="submission" date="2021-03" db="EMBL/GenBank/DDBJ databases">
        <title>Genomic Encyclopedia of Type Strains, Phase III (KMG-III): the genomes of soil and plant-associated and newly described type strains.</title>
        <authorList>
            <person name="Whitman W."/>
        </authorList>
    </citation>
    <scope>NUCLEOTIDE SEQUENCE [LARGE SCALE GENOMIC DNA]</scope>
    <source>
        <strain evidence="4 5">IMMIB AFH-6</strain>
    </source>
</reference>
<dbReference type="NCBIfam" id="TIGR01730">
    <property type="entry name" value="RND_mfp"/>
    <property type="match status" value="1"/>
</dbReference>
<feature type="signal peptide" evidence="2">
    <location>
        <begin position="1"/>
        <end position="19"/>
    </location>
</feature>
<comment type="similarity">
    <text evidence="1">Belongs to the membrane fusion protein (MFP) (TC 8.A.1) family.</text>
</comment>
<dbReference type="InterPro" id="IPR058625">
    <property type="entry name" value="MdtA-like_BSH"/>
</dbReference>
<evidence type="ECO:0000313" key="5">
    <source>
        <dbReference type="Proteomes" id="UP000781958"/>
    </source>
</evidence>
<keyword evidence="5" id="KW-1185">Reference proteome</keyword>
<dbReference type="Gene3D" id="2.40.30.170">
    <property type="match status" value="1"/>
</dbReference>
<dbReference type="Proteomes" id="UP000781958">
    <property type="component" value="Unassembled WGS sequence"/>
</dbReference>
<evidence type="ECO:0000256" key="2">
    <source>
        <dbReference type="SAM" id="SignalP"/>
    </source>
</evidence>
<dbReference type="PANTHER" id="PTHR30469:SF15">
    <property type="entry name" value="HLYD FAMILY OF SECRETION PROTEINS"/>
    <property type="match status" value="1"/>
</dbReference>
<proteinExistence type="inferred from homology"/>
<dbReference type="RefSeq" id="WP_209765358.1">
    <property type="nucleotide sequence ID" value="NZ_JAGINP010000004.1"/>
</dbReference>
<organism evidence="4 5">
    <name type="scientific">Azospirillum rugosum</name>
    <dbReference type="NCBI Taxonomy" id="416170"/>
    <lineage>
        <taxon>Bacteria</taxon>
        <taxon>Pseudomonadati</taxon>
        <taxon>Pseudomonadota</taxon>
        <taxon>Alphaproteobacteria</taxon>
        <taxon>Rhodospirillales</taxon>
        <taxon>Azospirillaceae</taxon>
        <taxon>Azospirillum</taxon>
    </lineage>
</organism>
<evidence type="ECO:0000259" key="3">
    <source>
        <dbReference type="Pfam" id="PF25917"/>
    </source>
</evidence>
<sequence>MGLRAAAFGSLLLAAPAWAEQAPSANDASGEIRAQLSPVRSTILSTEVPGRIADLPLREGERFAAGQRIAGIDCSLHKARLEKARAQAQGARKTHQVHTRLDKLNSISALEVEASAAQLAAAEAEVSMMQTLVDRCSITAPYPGRVVELKVRRDQYVAEGHELMEILDDRDLEVELIVPSRWLSWLKPGAPFTVRIEETGKTVPAKIVRLGARIDPVSQSIKVFGALTQPTPDLIAGMSGTAQFEPPR</sequence>
<evidence type="ECO:0000313" key="4">
    <source>
        <dbReference type="EMBL" id="MBP2291767.1"/>
    </source>
</evidence>
<dbReference type="PANTHER" id="PTHR30469">
    <property type="entry name" value="MULTIDRUG RESISTANCE PROTEIN MDTA"/>
    <property type="match status" value="1"/>
</dbReference>
<dbReference type="Gene3D" id="1.10.287.470">
    <property type="entry name" value="Helix hairpin bin"/>
    <property type="match status" value="1"/>
</dbReference>
<dbReference type="SUPFAM" id="SSF111369">
    <property type="entry name" value="HlyD-like secretion proteins"/>
    <property type="match status" value="1"/>
</dbReference>